<keyword evidence="2" id="KW-1185">Reference proteome</keyword>
<name>A0A0W0ZEZ8_9GAMM</name>
<sequence length="199" mass="22143">MQEKQIKPFSTQATILQQLGIQNSNGLCSPLANLYASYKMGGTNRAFLDEGPSKTYECAKKMEEHQSAVTQQVSEKSGSGFGSLIGMHVAFFDNHKMFKGERTSIDKLSTTEEATKVFRDSEHVLINYPTPEDKQKKAAPYHQVYYGHTAGTNKCSYFNSNIPGGEREGNCEDVLKTFVEDIKKSAAHDDRDCIIGRSI</sequence>
<evidence type="ECO:0000313" key="2">
    <source>
        <dbReference type="Proteomes" id="UP000054703"/>
    </source>
</evidence>
<proteinExistence type="predicted"/>
<comment type="caution">
    <text evidence="1">The sequence shown here is derived from an EMBL/GenBank/DDBJ whole genome shotgun (WGS) entry which is preliminary data.</text>
</comment>
<dbReference type="OrthoDB" id="5654091at2"/>
<protein>
    <submittedName>
        <fullName evidence="1">Uncharacterized protein</fullName>
    </submittedName>
</protein>
<dbReference type="EMBL" id="LNYU01000007">
    <property type="protein sequence ID" value="KTD67540.1"/>
    <property type="molecule type" value="Genomic_DNA"/>
</dbReference>
<evidence type="ECO:0000313" key="1">
    <source>
        <dbReference type="EMBL" id="KTD67540.1"/>
    </source>
</evidence>
<dbReference type="AlphaFoldDB" id="A0A0W0ZEZ8"/>
<dbReference type="RefSeq" id="WP_058512818.1">
    <property type="nucleotide sequence ID" value="NZ_CAAAIH010000051.1"/>
</dbReference>
<dbReference type="Proteomes" id="UP000054703">
    <property type="component" value="Unassembled WGS sequence"/>
</dbReference>
<accession>A0A0W0ZEZ8</accession>
<dbReference type="PATRIC" id="fig|45074.5.peg.353"/>
<organism evidence="1 2">
    <name type="scientific">Legionella santicrucis</name>
    <dbReference type="NCBI Taxonomy" id="45074"/>
    <lineage>
        <taxon>Bacteria</taxon>
        <taxon>Pseudomonadati</taxon>
        <taxon>Pseudomonadota</taxon>
        <taxon>Gammaproteobacteria</taxon>
        <taxon>Legionellales</taxon>
        <taxon>Legionellaceae</taxon>
        <taxon>Legionella</taxon>
    </lineage>
</organism>
<reference evidence="1 2" key="1">
    <citation type="submission" date="2015-11" db="EMBL/GenBank/DDBJ databases">
        <title>Genomic analysis of 38 Legionella species identifies large and diverse effector repertoires.</title>
        <authorList>
            <person name="Burstein D."/>
            <person name="Amaro F."/>
            <person name="Zusman T."/>
            <person name="Lifshitz Z."/>
            <person name="Cohen O."/>
            <person name="Gilbert J.A."/>
            <person name="Pupko T."/>
            <person name="Shuman H.A."/>
            <person name="Segal G."/>
        </authorList>
    </citation>
    <scope>NUCLEOTIDE SEQUENCE [LARGE SCALE GENOMIC DNA]</scope>
    <source>
        <strain evidence="1 2">SC-63-C7</strain>
    </source>
</reference>
<gene>
    <name evidence="1" type="ORF">Lsan_0335</name>
</gene>